<evidence type="ECO:0000256" key="6">
    <source>
        <dbReference type="ARBA" id="ARBA00022964"/>
    </source>
</evidence>
<keyword evidence="8 9" id="KW-0408">Iron</keyword>
<evidence type="ECO:0000256" key="4">
    <source>
        <dbReference type="ARBA" id="ARBA00022642"/>
    </source>
</evidence>
<dbReference type="GO" id="GO:0006569">
    <property type="term" value="P:L-tryptophan catabolic process"/>
    <property type="evidence" value="ECO:0007669"/>
    <property type="project" value="UniProtKB-UniRule"/>
</dbReference>
<dbReference type="HAMAP" id="MF_00825">
    <property type="entry name" value="3_HAO"/>
    <property type="match status" value="1"/>
</dbReference>
<feature type="binding site" evidence="9">
    <location>
        <position position="45"/>
    </location>
    <ligand>
        <name>O2</name>
        <dbReference type="ChEBI" id="CHEBI:15379"/>
    </ligand>
</feature>
<keyword evidence="7 9" id="KW-0560">Oxidoreductase</keyword>
<dbReference type="NCBIfam" id="TIGR03037">
    <property type="entry name" value="anthran_nbaC"/>
    <property type="match status" value="1"/>
</dbReference>
<feature type="binding site" evidence="9">
    <location>
        <position position="97"/>
    </location>
    <ligand>
        <name>substrate</name>
    </ligand>
</feature>
<feature type="binding site" evidence="9">
    <location>
        <position position="107"/>
    </location>
    <ligand>
        <name>substrate</name>
    </ligand>
</feature>
<dbReference type="GO" id="GO:0043420">
    <property type="term" value="P:anthranilate metabolic process"/>
    <property type="evidence" value="ECO:0007669"/>
    <property type="project" value="UniProtKB-UniRule"/>
</dbReference>
<organism evidence="10 11">
    <name type="scientific">Tilletiaria anomala (strain ATCC 24038 / CBS 436.72 / UBC 951)</name>
    <dbReference type="NCBI Taxonomy" id="1037660"/>
    <lineage>
        <taxon>Eukaryota</taxon>
        <taxon>Fungi</taxon>
        <taxon>Dikarya</taxon>
        <taxon>Basidiomycota</taxon>
        <taxon>Ustilaginomycotina</taxon>
        <taxon>Exobasidiomycetes</taxon>
        <taxon>Georgefischeriales</taxon>
        <taxon>Tilletiariaceae</taxon>
        <taxon>Tilletiaria</taxon>
    </lineage>
</organism>
<feature type="binding site" evidence="9">
    <location>
        <position position="93"/>
    </location>
    <ligand>
        <name>Fe cation</name>
        <dbReference type="ChEBI" id="CHEBI:24875"/>
        <note>catalytic</note>
    </ligand>
</feature>
<comment type="subcellular location">
    <subcellularLocation>
        <location evidence="9">Cytoplasm</location>
    </subcellularLocation>
</comment>
<comment type="caution">
    <text evidence="10">The sequence shown here is derived from an EMBL/GenBank/DDBJ whole genome shotgun (WGS) entry which is preliminary data.</text>
</comment>
<dbReference type="RefSeq" id="XP_013244828.1">
    <property type="nucleotide sequence ID" value="XM_013389374.1"/>
</dbReference>
<dbReference type="STRING" id="1037660.A0A066WDG7"/>
<keyword evidence="3 9" id="KW-0963">Cytoplasm</keyword>
<accession>A0A066WDG7</accession>
<dbReference type="OMA" id="KPPVGNQ"/>
<dbReference type="Gene3D" id="2.60.120.10">
    <property type="entry name" value="Jelly Rolls"/>
    <property type="match status" value="1"/>
</dbReference>
<dbReference type="GO" id="GO:0000334">
    <property type="term" value="F:3-hydroxyanthranilate 3,4-dioxygenase activity"/>
    <property type="evidence" value="ECO:0007669"/>
    <property type="project" value="UniProtKB-UniRule"/>
</dbReference>
<dbReference type="GO" id="GO:0019805">
    <property type="term" value="P:quinolinate biosynthetic process"/>
    <property type="evidence" value="ECO:0007669"/>
    <property type="project" value="UniProtKB-UniRule"/>
</dbReference>
<dbReference type="OrthoDB" id="204928at2759"/>
<feature type="binding site" evidence="9">
    <location>
        <position position="55"/>
    </location>
    <ligand>
        <name>substrate</name>
    </ligand>
</feature>
<keyword evidence="4 9" id="KW-0662">Pyridine nucleotide biosynthesis</keyword>
<evidence type="ECO:0000256" key="8">
    <source>
        <dbReference type="ARBA" id="ARBA00023004"/>
    </source>
</evidence>
<dbReference type="EMBL" id="JMSN01000015">
    <property type="protein sequence ID" value="KDN51967.1"/>
    <property type="molecule type" value="Genomic_DNA"/>
</dbReference>
<comment type="caution">
    <text evidence="9">Lacks conserved residue(s) required for the propagation of feature annotation.</text>
</comment>
<dbReference type="InterPro" id="IPR011051">
    <property type="entry name" value="RmlC_Cupin_sf"/>
</dbReference>
<dbReference type="GO" id="GO:0005737">
    <property type="term" value="C:cytoplasm"/>
    <property type="evidence" value="ECO:0007669"/>
    <property type="project" value="UniProtKB-SubCell"/>
</dbReference>
<comment type="function">
    <text evidence="2 9">Catalyzes the oxidative ring opening of 3-hydroxyanthranilate to 2-amino-3-carboxymuconate semialdehyde, which spontaneously cyclizes to quinolinate.</text>
</comment>
<dbReference type="SUPFAM" id="SSF51182">
    <property type="entry name" value="RmlC-like cupins"/>
    <property type="match status" value="1"/>
</dbReference>
<dbReference type="CDD" id="cd06123">
    <property type="entry name" value="cupin_HAO"/>
    <property type="match status" value="1"/>
</dbReference>
<comment type="cofactor">
    <cofactor evidence="1 9">
        <name>Fe(2+)</name>
        <dbReference type="ChEBI" id="CHEBI:29033"/>
    </cofactor>
</comment>
<keyword evidence="5 9" id="KW-0479">Metal-binding</keyword>
<evidence type="ECO:0000256" key="7">
    <source>
        <dbReference type="ARBA" id="ARBA00023002"/>
    </source>
</evidence>
<gene>
    <name evidence="9" type="primary">BNA1</name>
    <name evidence="10" type="ORF">K437DRAFT_254701</name>
</gene>
<comment type="similarity">
    <text evidence="9">Belongs to the 3-HAO family.</text>
</comment>
<evidence type="ECO:0000256" key="1">
    <source>
        <dbReference type="ARBA" id="ARBA00001954"/>
    </source>
</evidence>
<sequence length="182" mass="20933">MVAPPINFPRWIKENRHKLQPPVGNFCLFQSDDYTVMVVGGPNARSDYHYQPTEEFFYQVEGGMLLKIVEDGKFKDIRIEEGEMFMLPAYTPHSPVRFENTVGLVIERTRPENCPDEMRWYCPNITAHPEPTIIKRSRFQCTDLGSQLKPVIDEWIKDVPGRKCKACGRTAGERELIDASAV</sequence>
<dbReference type="EC" id="1.13.11.6" evidence="9"/>
<dbReference type="FunFam" id="2.60.120.10:FF:000131">
    <property type="entry name" value="3-hydroxyanthranilate 3,4-dioxygenase"/>
    <property type="match status" value="1"/>
</dbReference>
<evidence type="ECO:0000313" key="11">
    <source>
        <dbReference type="Proteomes" id="UP000027361"/>
    </source>
</evidence>
<dbReference type="InterPro" id="IPR010329">
    <property type="entry name" value="3hydroanth_dOase"/>
</dbReference>
<protein>
    <recommendedName>
        <fullName evidence="9">3-hydroxyanthranilate 3,4-dioxygenase</fullName>
        <ecNumber evidence="9">1.13.11.6</ecNumber>
    </recommendedName>
    <alternativeName>
        <fullName evidence="9">3-hydroxyanthranilate oxygenase</fullName>
        <shortName evidence="9">3-HAO</shortName>
    </alternativeName>
    <alternativeName>
        <fullName evidence="9">3-hydroxyanthranilic acid dioxygenase</fullName>
        <shortName evidence="9">HAD</shortName>
    </alternativeName>
    <alternativeName>
        <fullName evidence="9">Biosynthesis of nicotinic acid protein 1</fullName>
    </alternativeName>
</protein>
<dbReference type="PANTHER" id="PTHR15497:SF1">
    <property type="entry name" value="3-HYDROXYANTHRANILATE 3,4-DIOXYGENASE"/>
    <property type="match status" value="1"/>
</dbReference>
<proteinExistence type="inferred from homology"/>
<dbReference type="Proteomes" id="UP000027361">
    <property type="component" value="Unassembled WGS sequence"/>
</dbReference>
<dbReference type="GeneID" id="25263949"/>
<dbReference type="GO" id="GO:0034354">
    <property type="term" value="P:'de novo' NAD+ biosynthetic process from L-tryptophan"/>
    <property type="evidence" value="ECO:0007669"/>
    <property type="project" value="UniProtKB-UniRule"/>
</dbReference>
<dbReference type="InterPro" id="IPR014710">
    <property type="entry name" value="RmlC-like_jellyroll"/>
</dbReference>
<keyword evidence="11" id="KW-1185">Reference proteome</keyword>
<dbReference type="Pfam" id="PF06052">
    <property type="entry name" value="3-HAO"/>
    <property type="match status" value="1"/>
</dbReference>
<dbReference type="GO" id="GO:0008198">
    <property type="term" value="F:ferrous iron binding"/>
    <property type="evidence" value="ECO:0007669"/>
    <property type="project" value="UniProtKB-UniRule"/>
</dbReference>
<feature type="binding site" evidence="9">
    <location>
        <position position="49"/>
    </location>
    <ligand>
        <name>Fe cation</name>
        <dbReference type="ChEBI" id="CHEBI:24875"/>
        <note>catalytic</note>
    </ligand>
</feature>
<keyword evidence="6 9" id="KW-0223">Dioxygenase</keyword>
<dbReference type="InParanoid" id="A0A066WDG7"/>
<evidence type="ECO:0000256" key="5">
    <source>
        <dbReference type="ARBA" id="ARBA00022723"/>
    </source>
</evidence>
<evidence type="ECO:0000256" key="9">
    <source>
        <dbReference type="HAMAP-Rule" id="MF_03019"/>
    </source>
</evidence>
<reference evidence="10 11" key="1">
    <citation type="submission" date="2014-05" db="EMBL/GenBank/DDBJ databases">
        <title>Draft genome sequence of a rare smut relative, Tilletiaria anomala UBC 951.</title>
        <authorList>
            <consortium name="DOE Joint Genome Institute"/>
            <person name="Toome M."/>
            <person name="Kuo A."/>
            <person name="Henrissat B."/>
            <person name="Lipzen A."/>
            <person name="Tritt A."/>
            <person name="Yoshinaga Y."/>
            <person name="Zane M."/>
            <person name="Barry K."/>
            <person name="Grigoriev I.V."/>
            <person name="Spatafora J.W."/>
            <person name="Aimea M.C."/>
        </authorList>
    </citation>
    <scope>NUCLEOTIDE SEQUENCE [LARGE SCALE GENOMIC DNA]</scope>
    <source>
        <strain evidence="10 11">UBC 951</strain>
    </source>
</reference>
<comment type="catalytic activity">
    <reaction evidence="9">
        <text>3-hydroxyanthranilate + O2 = (2Z,4Z)-2-amino-3-carboxymuconate 6-semialdehyde</text>
        <dbReference type="Rhea" id="RHEA:17953"/>
        <dbReference type="ChEBI" id="CHEBI:15379"/>
        <dbReference type="ChEBI" id="CHEBI:36559"/>
        <dbReference type="ChEBI" id="CHEBI:77612"/>
        <dbReference type="EC" id="1.13.11.6"/>
    </reaction>
</comment>
<feature type="binding site" evidence="9">
    <location>
        <position position="55"/>
    </location>
    <ligand>
        <name>Fe cation</name>
        <dbReference type="ChEBI" id="CHEBI:24875"/>
        <note>catalytic</note>
    </ligand>
</feature>
<dbReference type="PANTHER" id="PTHR15497">
    <property type="entry name" value="3-HYDROXYANTHRANILATE 3,4-DIOXYGENASE"/>
    <property type="match status" value="1"/>
</dbReference>
<dbReference type="AlphaFoldDB" id="A0A066WDG7"/>
<dbReference type="HOGENOM" id="CLU_095765_0_0_1"/>
<evidence type="ECO:0000256" key="2">
    <source>
        <dbReference type="ARBA" id="ARBA00002752"/>
    </source>
</evidence>
<evidence type="ECO:0000256" key="3">
    <source>
        <dbReference type="ARBA" id="ARBA00022490"/>
    </source>
</evidence>
<name>A0A066WDG7_TILAU</name>
<evidence type="ECO:0000313" key="10">
    <source>
        <dbReference type="EMBL" id="KDN51967.1"/>
    </source>
</evidence>
<dbReference type="UniPathway" id="UPA00253">
    <property type="reaction ID" value="UER00330"/>
</dbReference>
<comment type="pathway">
    <text evidence="9">Cofactor biosynthesis; NAD(+) biosynthesis; quinolinate from L-kynurenine: step 3/3.</text>
</comment>